<accession>A0A086BCR8</accession>
<dbReference type="InterPro" id="IPR010559">
    <property type="entry name" value="Sig_transdc_His_kin_internal"/>
</dbReference>
<name>A0A086BCR8_9FLAO</name>
<dbReference type="EMBL" id="JPRJ01000018">
    <property type="protein sequence ID" value="KFF26732.1"/>
    <property type="molecule type" value="Genomic_DNA"/>
</dbReference>
<dbReference type="Proteomes" id="UP000028709">
    <property type="component" value="Unassembled WGS sequence"/>
</dbReference>
<protein>
    <recommendedName>
        <fullName evidence="2">Signal transduction histidine kinase internal region domain-containing protein</fullName>
    </recommendedName>
</protein>
<dbReference type="GO" id="GO:0016020">
    <property type="term" value="C:membrane"/>
    <property type="evidence" value="ECO:0007669"/>
    <property type="project" value="InterPro"/>
</dbReference>
<evidence type="ECO:0000313" key="4">
    <source>
        <dbReference type="Proteomes" id="UP000028709"/>
    </source>
</evidence>
<dbReference type="GO" id="GO:0000155">
    <property type="term" value="F:phosphorelay sensor kinase activity"/>
    <property type="evidence" value="ECO:0007669"/>
    <property type="project" value="InterPro"/>
</dbReference>
<keyword evidence="1" id="KW-0472">Membrane</keyword>
<proteinExistence type="predicted"/>
<reference evidence="3 4" key="1">
    <citation type="submission" date="2014-07" db="EMBL/GenBank/DDBJ databases">
        <title>Genome of Chryseobacterium piperi CTM.</title>
        <authorList>
            <person name="Pipes S.E."/>
            <person name="Stropko S.J."/>
            <person name="Newman J.D."/>
        </authorList>
    </citation>
    <scope>NUCLEOTIDE SEQUENCE [LARGE SCALE GENOMIC DNA]</scope>
    <source>
        <strain evidence="3 4">CTM</strain>
    </source>
</reference>
<keyword evidence="4" id="KW-1185">Reference proteome</keyword>
<sequence length="364" mass="42929">MKFFIMIITRLLLILFCFIVSNFILYWIDPMSLFWKSYWNYPISKLVIEWGLDLLAWGIIIELYLRIDQYLNRYLTWEKNTLSRLFLQTLVLIILVLTSTFISIFIISRDNPAYLFESRKNLFLQCGIVSMLTSLCMATLYIGNHFLRKFKLATVEVAEEKVRTAVLNQKLAEQRQIEAELRLKNLQLQIDPHFIFNNLSVLSELILKDQKVAYEYAENFSRLYRYFLKNLDKELIFLSEELNFLKAYIFLVKIRTGEHVNFSVEVNSNFEFYRLPPFTLQLLIENAIKHNKATTNSPLQITIESCNDDEYLIVRNSLNLKSKKINTFGIGLNNIITKYSLVSEKVPEISEDNKEFTVLIPLIK</sequence>
<dbReference type="InterPro" id="IPR050640">
    <property type="entry name" value="Bact_2-comp_sensor_kinase"/>
</dbReference>
<feature type="transmembrane region" description="Helical" evidence="1">
    <location>
        <begin position="122"/>
        <end position="142"/>
    </location>
</feature>
<feature type="transmembrane region" description="Helical" evidence="1">
    <location>
        <begin position="85"/>
        <end position="107"/>
    </location>
</feature>
<keyword evidence="1" id="KW-0812">Transmembrane</keyword>
<feature type="transmembrane region" description="Helical" evidence="1">
    <location>
        <begin position="48"/>
        <end position="65"/>
    </location>
</feature>
<dbReference type="PANTHER" id="PTHR34220:SF7">
    <property type="entry name" value="SENSOR HISTIDINE KINASE YPDA"/>
    <property type="match status" value="1"/>
</dbReference>
<gene>
    <name evidence="3" type="ORF">IQ37_11175</name>
</gene>
<dbReference type="Pfam" id="PF06580">
    <property type="entry name" value="His_kinase"/>
    <property type="match status" value="1"/>
</dbReference>
<evidence type="ECO:0000256" key="1">
    <source>
        <dbReference type="SAM" id="Phobius"/>
    </source>
</evidence>
<keyword evidence="1" id="KW-1133">Transmembrane helix</keyword>
<feature type="transmembrane region" description="Helical" evidence="1">
    <location>
        <begin position="7"/>
        <end position="28"/>
    </location>
</feature>
<evidence type="ECO:0000313" key="3">
    <source>
        <dbReference type="EMBL" id="KFF26732.1"/>
    </source>
</evidence>
<dbReference type="STRING" id="558152.IQ37_11175"/>
<dbReference type="eggNOG" id="COG2972">
    <property type="taxonomic scope" value="Bacteria"/>
</dbReference>
<dbReference type="PANTHER" id="PTHR34220">
    <property type="entry name" value="SENSOR HISTIDINE KINASE YPDA"/>
    <property type="match status" value="1"/>
</dbReference>
<organism evidence="3 4">
    <name type="scientific">Chryseobacterium piperi</name>
    <dbReference type="NCBI Taxonomy" id="558152"/>
    <lineage>
        <taxon>Bacteria</taxon>
        <taxon>Pseudomonadati</taxon>
        <taxon>Bacteroidota</taxon>
        <taxon>Flavobacteriia</taxon>
        <taxon>Flavobacteriales</taxon>
        <taxon>Weeksellaceae</taxon>
        <taxon>Chryseobacterium group</taxon>
        <taxon>Chryseobacterium</taxon>
    </lineage>
</organism>
<feature type="domain" description="Signal transduction histidine kinase internal region" evidence="2">
    <location>
        <begin position="182"/>
        <end position="259"/>
    </location>
</feature>
<evidence type="ECO:0000259" key="2">
    <source>
        <dbReference type="Pfam" id="PF06580"/>
    </source>
</evidence>
<dbReference type="AlphaFoldDB" id="A0A086BCR8"/>
<comment type="caution">
    <text evidence="3">The sequence shown here is derived from an EMBL/GenBank/DDBJ whole genome shotgun (WGS) entry which is preliminary data.</text>
</comment>